<dbReference type="Pfam" id="PF14911">
    <property type="entry name" value="MMS22L_C"/>
    <property type="match status" value="1"/>
</dbReference>
<evidence type="ECO:0000256" key="10">
    <source>
        <dbReference type="ARBA" id="ARBA00033326"/>
    </source>
</evidence>
<dbReference type="CTD" id="253714"/>
<evidence type="ECO:0000256" key="6">
    <source>
        <dbReference type="ARBA" id="ARBA00022763"/>
    </source>
</evidence>
<evidence type="ECO:0000256" key="2">
    <source>
        <dbReference type="ARBA" id="ARBA00004286"/>
    </source>
</evidence>
<sequence length="1243" mass="139139">MEDDFSQSLTPPVSPFMEEDCCDATVSQPPCFSCVFEAGREESRSLSSSSYIGRGVLKRLLLKLDPGPSDFETDTVDIFGFPWVTETALVESTKLLFGLFRQKVFRLETLVQSSSHDFGQASSLHYEAEDLRLQCVLFLNYVKVFIYRYLESSRSLDEVSVHPYEELEAQFPSALVEELFGVMLLMGRLKDLPANVQSAFTIQHQGKLFPPSWHLLHLHLDVHWSVLEILHLLGQKLQSQVVYAQQFVNLTGENLTNVSLFEEHLNYLLCDLIGLAMNKYNKVRPTEAQTTHHCLCLCTRELWILLMHLLEHRSKTIHTQSFWSYVNTLLQRVLKEAPTAERRSELPTHCKDPLGFTWWLITQLAELGQYGRNGTVQNQKQLEDNWSFVTELLKSTCDPKRGLQEEQIRMHVHCCLSLALVWGSNVTAVTTLWEYYSKNMSGTFAVPWLGVSALGSVSKTPLSLLEQAKNCCSPAPLGSTSHAQLYRSANSFHIFLRVLALHLSQENADGVPWRQIKGRVYSKFHQRRMAELSEMGLFHFLLLFLVLARCAELEDVACRACDLLALLPRDSTPPAHRALLWRGQLALLLLYLERGLDAGPLADQLASSFSQVAREFYLKTTEPSRKLALWLPLGSYLEGVAEVFETSPFLSQSEERLLNEGFGLLLPACRQSELSSALGFLQTALAQLRRVLQRCRELGYSNGPSPGWAPQPLSVAKERHLVVATALWTHFFPFLRSLRLSQTPPPQLADTAAGFTLLALDMPSSAPQDLQPHPVQSIMQCFGWDEMLHPLLATRFLNHLLQNGELVSSVSSGPGSGSSQALCVRAWFRCVLQQHIHKNADGSDNRAGRLLDEQLVEMTRLLLRLPEVESLLQRAGLQSSDVKLEPKAALAMFIKSVGRVYTGLQTLSERSAMVSRSLEYVGDVLKYVKPYLLNKSQEGLQLAYWTVGCLVKHWSPLLATTKAQQLLFRIVDVMLLPHTLLQQDKAAPVQVLSALRETLPLYLQGLSVAAGVAQSQGAYIKQQLRQVVSQYLSRFLPAAPSAGAVANHPVLLAGCEATPTPRGAGLRRIILQVISDNFLQFKGHAPPPRLAAVLAFLLELLRRNNDADPTLLTMPLPSLLRCLLLVNEPQVKRLSTESLQLVVERCRNTAGEGPCEQTTDVLRKFVEENEGVYEQQMYGVLETVALLDLSAVTTLIPVLSLSLRNTERKRGLGKNSTLRNAYRRLLGLLGDCGQAEMVSLEDE</sequence>
<evidence type="ECO:0000256" key="1">
    <source>
        <dbReference type="ARBA" id="ARBA00004123"/>
    </source>
</evidence>
<evidence type="ECO:0000313" key="15">
    <source>
        <dbReference type="RefSeq" id="XP_030640861.1"/>
    </source>
</evidence>
<feature type="domain" description="Protein MMS22-like N-terminal" evidence="12">
    <location>
        <begin position="29"/>
        <end position="741"/>
    </location>
</feature>
<keyword evidence="14" id="KW-1185">Reference proteome</keyword>
<gene>
    <name evidence="15" type="primary">mms22l</name>
</gene>
<dbReference type="InterPro" id="IPR042320">
    <property type="entry name" value="MMS22-like"/>
</dbReference>
<accession>A0A6J2WC04</accession>
<evidence type="ECO:0000256" key="4">
    <source>
        <dbReference type="ARBA" id="ARBA00021061"/>
    </source>
</evidence>
<reference evidence="15" key="1">
    <citation type="submission" date="2025-08" db="UniProtKB">
        <authorList>
            <consortium name="RefSeq"/>
        </authorList>
    </citation>
    <scope>IDENTIFICATION</scope>
</reference>
<dbReference type="InterPro" id="IPR029424">
    <property type="entry name" value="MMS22L_C"/>
</dbReference>
<evidence type="ECO:0000256" key="7">
    <source>
        <dbReference type="ARBA" id="ARBA00022853"/>
    </source>
</evidence>
<evidence type="ECO:0000259" key="13">
    <source>
        <dbReference type="Pfam" id="PF14911"/>
    </source>
</evidence>
<feature type="domain" description="MMS22-like C-terminal" evidence="13">
    <location>
        <begin position="853"/>
        <end position="1229"/>
    </location>
</feature>
<dbReference type="AlphaFoldDB" id="A0A6J2WC04"/>
<dbReference type="GO" id="GO:0031297">
    <property type="term" value="P:replication fork processing"/>
    <property type="evidence" value="ECO:0007669"/>
    <property type="project" value="InterPro"/>
</dbReference>
<evidence type="ECO:0000256" key="5">
    <source>
        <dbReference type="ARBA" id="ARBA00022454"/>
    </source>
</evidence>
<evidence type="ECO:0000259" key="12">
    <source>
        <dbReference type="Pfam" id="PF14910"/>
    </source>
</evidence>
<comment type="subcellular location">
    <subcellularLocation>
        <location evidence="2">Chromosome</location>
    </subcellularLocation>
    <subcellularLocation>
        <location evidence="1">Nucleus</location>
    </subcellularLocation>
</comment>
<evidence type="ECO:0000256" key="9">
    <source>
        <dbReference type="ARBA" id="ARBA00023242"/>
    </source>
</evidence>
<protein>
    <recommendedName>
        <fullName evidence="4">Protein MMS22-like</fullName>
    </recommendedName>
    <alternativeName>
        <fullName evidence="10">Methyl methanesulfonate-sensitivity protein 22-like</fullName>
    </alternativeName>
</protein>
<comment type="function">
    <text evidence="11">Component of the MMS22L-TONSL complex, a complex that promotes homologous recombination-mediated repair of double-strand breaks (DSBs) at stalled or collapsed replication forks. The MMS22L-TONSL complex is required to maintain genome integrity during DNA replication. It mediates the assembly of RAD51 filaments on single-stranded DNA (ssDNA): the MMS22L-TONSL complex is recruited to DSBs following histone replacement by histone chaperones and eviction of the replication protein A complex (RPA/RP-A) from DSBs. Following recruitment to DSBs, the TONSL-MMS22L complex promotes recruitment of RAD51 filaments and subsequent homologous recombination. Within the complex, MMS22L acts by binding ssDNA.</text>
</comment>
<dbReference type="Pfam" id="PF14910">
    <property type="entry name" value="MMS22L_N"/>
    <property type="match status" value="1"/>
</dbReference>
<organism evidence="14 15">
    <name type="scientific">Chanos chanos</name>
    <name type="common">Milkfish</name>
    <name type="synonym">Mugil chanos</name>
    <dbReference type="NCBI Taxonomy" id="29144"/>
    <lineage>
        <taxon>Eukaryota</taxon>
        <taxon>Metazoa</taxon>
        <taxon>Chordata</taxon>
        <taxon>Craniata</taxon>
        <taxon>Vertebrata</taxon>
        <taxon>Euteleostomi</taxon>
        <taxon>Actinopterygii</taxon>
        <taxon>Neopterygii</taxon>
        <taxon>Teleostei</taxon>
        <taxon>Ostariophysi</taxon>
        <taxon>Gonorynchiformes</taxon>
        <taxon>Chanidae</taxon>
        <taxon>Chanos</taxon>
    </lineage>
</organism>
<name>A0A6J2WC04_CHACN</name>
<dbReference type="FunCoup" id="A0A6J2WC04">
    <property type="interactions" value="934"/>
</dbReference>
<evidence type="ECO:0000256" key="8">
    <source>
        <dbReference type="ARBA" id="ARBA00023204"/>
    </source>
</evidence>
<evidence type="ECO:0000313" key="14">
    <source>
        <dbReference type="Proteomes" id="UP000504632"/>
    </source>
</evidence>
<keyword evidence="8" id="KW-0234">DNA repair</keyword>
<dbReference type="InterPro" id="IPR029425">
    <property type="entry name" value="MMS22L_N"/>
</dbReference>
<evidence type="ECO:0000256" key="11">
    <source>
        <dbReference type="ARBA" id="ARBA00045147"/>
    </source>
</evidence>
<dbReference type="OrthoDB" id="8193282at2759"/>
<dbReference type="Proteomes" id="UP000504632">
    <property type="component" value="Chromosome 9"/>
</dbReference>
<dbReference type="GO" id="GO:0006325">
    <property type="term" value="P:chromatin organization"/>
    <property type="evidence" value="ECO:0007669"/>
    <property type="project" value="UniProtKB-KW"/>
</dbReference>
<comment type="similarity">
    <text evidence="3">Belongs to the MMS22 family. MMS22L subfamily.</text>
</comment>
<keyword evidence="9" id="KW-0539">Nucleus</keyword>
<dbReference type="GeneID" id="115821228"/>
<evidence type="ECO:0000256" key="3">
    <source>
        <dbReference type="ARBA" id="ARBA00006585"/>
    </source>
</evidence>
<dbReference type="GO" id="GO:0000724">
    <property type="term" value="P:double-strand break repair via homologous recombination"/>
    <property type="evidence" value="ECO:0007669"/>
    <property type="project" value="InterPro"/>
</dbReference>
<dbReference type="PANTHER" id="PTHR28547">
    <property type="entry name" value="PROTEIN MMS22-LIKE"/>
    <property type="match status" value="1"/>
</dbReference>
<dbReference type="InParanoid" id="A0A6J2WC04"/>
<dbReference type="RefSeq" id="XP_030640861.1">
    <property type="nucleotide sequence ID" value="XM_030785001.1"/>
</dbReference>
<keyword evidence="5" id="KW-0158">Chromosome</keyword>
<dbReference type="PANTHER" id="PTHR28547:SF1">
    <property type="entry name" value="PROTEIN MMS22-LIKE"/>
    <property type="match status" value="1"/>
</dbReference>
<keyword evidence="7" id="KW-0156">Chromatin regulator</keyword>
<keyword evidence="6" id="KW-0227">DNA damage</keyword>
<dbReference type="GO" id="GO:0043596">
    <property type="term" value="C:nuclear replication fork"/>
    <property type="evidence" value="ECO:0007669"/>
    <property type="project" value="TreeGrafter"/>
</dbReference>
<proteinExistence type="inferred from homology"/>